<organism evidence="2 3">
    <name type="scientific">Paracoccus solventivorans</name>
    <dbReference type="NCBI Taxonomy" id="53463"/>
    <lineage>
        <taxon>Bacteria</taxon>
        <taxon>Pseudomonadati</taxon>
        <taxon>Pseudomonadota</taxon>
        <taxon>Alphaproteobacteria</taxon>
        <taxon>Rhodobacterales</taxon>
        <taxon>Paracoccaceae</taxon>
        <taxon>Paracoccus</taxon>
    </lineage>
</organism>
<evidence type="ECO:0000313" key="3">
    <source>
        <dbReference type="Proteomes" id="UP000184444"/>
    </source>
</evidence>
<accession>A0A1M7IT68</accession>
<dbReference type="InterPro" id="IPR055492">
    <property type="entry name" value="DUF7064"/>
</dbReference>
<name>A0A1M7IT68_9RHOB</name>
<dbReference type="OrthoDB" id="333076at2"/>
<dbReference type="Pfam" id="PF23212">
    <property type="entry name" value="DUF7064"/>
    <property type="match status" value="1"/>
</dbReference>
<evidence type="ECO:0000313" key="2">
    <source>
        <dbReference type="EMBL" id="SHM43798.1"/>
    </source>
</evidence>
<dbReference type="Proteomes" id="UP000184444">
    <property type="component" value="Unassembled WGS sequence"/>
</dbReference>
<dbReference type="STRING" id="53463.SAMN05444389_10999"/>
<dbReference type="AlphaFoldDB" id="A0A1M7IT68"/>
<sequence>MSEARYLHKLDPALAMLARAEDDLRHRPAPGGQMRDSLFWQVSLAEEKLCLQIYFFATEDGNAGCNICLWGEGIAPAVVDFHSGSIPDDCDFSAIDLAGLVVRQDIAAQRSTLSYDGARLKLSFSFAALHDAFSYHANADGLPGWMATNRIEQSGVLQGWLEIDGRRVSLDGRIGHRDHSWGLREWAMPQHWKWLAAYTPDGAITMNGWIWIAGGERGVAGYVARDGKVSPITAIRDRTEYDAEMMQQSATMSIDYGAAQPLELRLETFSAIRFPSSKRNPITITEAGCAATLDGIPGSGQFETHWPTPYLDYLRQRKQASAG</sequence>
<protein>
    <recommendedName>
        <fullName evidence="1">DUF7064 domain-containing protein</fullName>
    </recommendedName>
</protein>
<proteinExistence type="predicted"/>
<dbReference type="RefSeq" id="WP_073067767.1">
    <property type="nucleotide sequence ID" value="NZ_FRCK01000009.1"/>
</dbReference>
<gene>
    <name evidence="2" type="ORF">SAMN05444389_10999</name>
</gene>
<feature type="domain" description="DUF7064" evidence="1">
    <location>
        <begin position="186"/>
        <end position="307"/>
    </location>
</feature>
<dbReference type="SUPFAM" id="SSF159245">
    <property type="entry name" value="AttH-like"/>
    <property type="match status" value="1"/>
</dbReference>
<dbReference type="EMBL" id="FRCK01000009">
    <property type="protein sequence ID" value="SHM43798.1"/>
    <property type="molecule type" value="Genomic_DNA"/>
</dbReference>
<keyword evidence="3" id="KW-1185">Reference proteome</keyword>
<evidence type="ECO:0000259" key="1">
    <source>
        <dbReference type="Pfam" id="PF23212"/>
    </source>
</evidence>
<reference evidence="3" key="1">
    <citation type="submission" date="2016-11" db="EMBL/GenBank/DDBJ databases">
        <authorList>
            <person name="Varghese N."/>
            <person name="Submissions S."/>
        </authorList>
    </citation>
    <scope>NUCLEOTIDE SEQUENCE [LARGE SCALE GENOMIC DNA]</scope>
    <source>
        <strain evidence="3">DSM 6637</strain>
    </source>
</reference>